<evidence type="ECO:0000313" key="1">
    <source>
        <dbReference type="EMBL" id="KAH3782161.1"/>
    </source>
</evidence>
<keyword evidence="2" id="KW-1185">Reference proteome</keyword>
<evidence type="ECO:0000313" key="2">
    <source>
        <dbReference type="Proteomes" id="UP000828390"/>
    </source>
</evidence>
<gene>
    <name evidence="1" type="ORF">DPMN_160073</name>
</gene>
<comment type="caution">
    <text evidence="1">The sequence shown here is derived from an EMBL/GenBank/DDBJ whole genome shotgun (WGS) entry which is preliminary data.</text>
</comment>
<sequence length="90" mass="10487">MSTGNKQTDFVEQYFIKQERLNRCTGKAQIRINNLKKVLLTLKSEESAIENSRPKILPLDMRQRILRMLSKASQVNYRAVAKSTRVEYAK</sequence>
<dbReference type="AlphaFoldDB" id="A0A9D4EM52"/>
<protein>
    <submittedName>
        <fullName evidence="1">Uncharacterized protein</fullName>
    </submittedName>
</protein>
<name>A0A9D4EM52_DREPO</name>
<reference evidence="1" key="2">
    <citation type="submission" date="2020-11" db="EMBL/GenBank/DDBJ databases">
        <authorList>
            <person name="McCartney M.A."/>
            <person name="Auch B."/>
            <person name="Kono T."/>
            <person name="Mallez S."/>
            <person name="Becker A."/>
            <person name="Gohl D.M."/>
            <person name="Silverstein K.A.T."/>
            <person name="Koren S."/>
            <person name="Bechman K.B."/>
            <person name="Herman A."/>
            <person name="Abrahante J.E."/>
            <person name="Garbe J."/>
        </authorList>
    </citation>
    <scope>NUCLEOTIDE SEQUENCE</scope>
    <source>
        <strain evidence="1">Duluth1</strain>
        <tissue evidence="1">Whole animal</tissue>
    </source>
</reference>
<organism evidence="1 2">
    <name type="scientific">Dreissena polymorpha</name>
    <name type="common">Zebra mussel</name>
    <name type="synonym">Mytilus polymorpha</name>
    <dbReference type="NCBI Taxonomy" id="45954"/>
    <lineage>
        <taxon>Eukaryota</taxon>
        <taxon>Metazoa</taxon>
        <taxon>Spiralia</taxon>
        <taxon>Lophotrochozoa</taxon>
        <taxon>Mollusca</taxon>
        <taxon>Bivalvia</taxon>
        <taxon>Autobranchia</taxon>
        <taxon>Heteroconchia</taxon>
        <taxon>Euheterodonta</taxon>
        <taxon>Imparidentia</taxon>
        <taxon>Neoheterodontei</taxon>
        <taxon>Myida</taxon>
        <taxon>Dreissenoidea</taxon>
        <taxon>Dreissenidae</taxon>
        <taxon>Dreissena</taxon>
    </lineage>
</organism>
<dbReference type="EMBL" id="JAIWYP010000008">
    <property type="protein sequence ID" value="KAH3782161.1"/>
    <property type="molecule type" value="Genomic_DNA"/>
</dbReference>
<reference evidence="1" key="1">
    <citation type="journal article" date="2019" name="bioRxiv">
        <title>The Genome of the Zebra Mussel, Dreissena polymorpha: A Resource for Invasive Species Research.</title>
        <authorList>
            <person name="McCartney M.A."/>
            <person name="Auch B."/>
            <person name="Kono T."/>
            <person name="Mallez S."/>
            <person name="Zhang Y."/>
            <person name="Obille A."/>
            <person name="Becker A."/>
            <person name="Abrahante J.E."/>
            <person name="Garbe J."/>
            <person name="Badalamenti J.P."/>
            <person name="Herman A."/>
            <person name="Mangelson H."/>
            <person name="Liachko I."/>
            <person name="Sullivan S."/>
            <person name="Sone E.D."/>
            <person name="Koren S."/>
            <person name="Silverstein K.A.T."/>
            <person name="Beckman K.B."/>
            <person name="Gohl D.M."/>
        </authorList>
    </citation>
    <scope>NUCLEOTIDE SEQUENCE</scope>
    <source>
        <strain evidence="1">Duluth1</strain>
        <tissue evidence="1">Whole animal</tissue>
    </source>
</reference>
<accession>A0A9D4EM52</accession>
<dbReference type="Proteomes" id="UP000828390">
    <property type="component" value="Unassembled WGS sequence"/>
</dbReference>
<proteinExistence type="predicted"/>